<evidence type="ECO:0000313" key="1">
    <source>
        <dbReference type="EMBL" id="EGW07635.1"/>
    </source>
</evidence>
<evidence type="ECO:0000313" key="2">
    <source>
        <dbReference type="Proteomes" id="UP000001075"/>
    </source>
</evidence>
<proteinExistence type="predicted"/>
<dbReference type="AlphaFoldDB" id="G3I170"/>
<reference evidence="2" key="1">
    <citation type="journal article" date="2011" name="Nat. Biotechnol.">
        <title>The genomic sequence of the Chinese hamster ovary (CHO)-K1 cell line.</title>
        <authorList>
            <person name="Xu X."/>
            <person name="Nagarajan H."/>
            <person name="Lewis N.E."/>
            <person name="Pan S."/>
            <person name="Cai Z."/>
            <person name="Liu X."/>
            <person name="Chen W."/>
            <person name="Xie M."/>
            <person name="Wang W."/>
            <person name="Hammond S."/>
            <person name="Andersen M.R."/>
            <person name="Neff N."/>
            <person name="Passarelli B."/>
            <person name="Koh W."/>
            <person name="Fan H.C."/>
            <person name="Wang J."/>
            <person name="Gui Y."/>
            <person name="Lee K.H."/>
            <person name="Betenbaugh M.J."/>
            <person name="Quake S.R."/>
            <person name="Famili I."/>
            <person name="Palsson B.O."/>
            <person name="Wang J."/>
        </authorList>
    </citation>
    <scope>NUCLEOTIDE SEQUENCE [LARGE SCALE GENOMIC DNA]</scope>
    <source>
        <strain evidence="2">CHO K1 cell line</strain>
    </source>
</reference>
<protein>
    <submittedName>
        <fullName evidence="1">Uncharacterized protein</fullName>
    </submittedName>
</protein>
<accession>G3I170</accession>
<dbReference type="InParanoid" id="G3I170"/>
<organism evidence="1 2">
    <name type="scientific">Cricetulus griseus</name>
    <name type="common">Chinese hamster</name>
    <name type="synonym">Cricetulus barabensis griseus</name>
    <dbReference type="NCBI Taxonomy" id="10029"/>
    <lineage>
        <taxon>Eukaryota</taxon>
        <taxon>Metazoa</taxon>
        <taxon>Chordata</taxon>
        <taxon>Craniata</taxon>
        <taxon>Vertebrata</taxon>
        <taxon>Euteleostomi</taxon>
        <taxon>Mammalia</taxon>
        <taxon>Eutheria</taxon>
        <taxon>Euarchontoglires</taxon>
        <taxon>Glires</taxon>
        <taxon>Rodentia</taxon>
        <taxon>Myomorpha</taxon>
        <taxon>Muroidea</taxon>
        <taxon>Cricetidae</taxon>
        <taxon>Cricetinae</taxon>
        <taxon>Cricetulus</taxon>
    </lineage>
</organism>
<name>G3I170_CRIGR</name>
<dbReference type="EMBL" id="JH001050">
    <property type="protein sequence ID" value="EGW07635.1"/>
    <property type="molecule type" value="Genomic_DNA"/>
</dbReference>
<sequence length="95" mass="10762">MYTWFQQPFIICTSLAHLVSYWKHVKLSTNFRGYTSTLPSETFFNLTTIKGFSSSIHNALKGDPSSINTHVSLEFVLNSTVERLECCPSLPEAML</sequence>
<gene>
    <name evidence="1" type="ORF">I79_017116</name>
</gene>
<dbReference type="Proteomes" id="UP000001075">
    <property type="component" value="Unassembled WGS sequence"/>
</dbReference>